<accession>A0ABX2FN82</accession>
<gene>
    <name evidence="2" type="ORF">HNP98_001451</name>
</gene>
<dbReference type="EMBL" id="JABSNP010000005">
    <property type="protein sequence ID" value="NRT18630.1"/>
    <property type="molecule type" value="Genomic_DNA"/>
</dbReference>
<protein>
    <recommendedName>
        <fullName evidence="4">DUF2752 domain-containing protein</fullName>
    </recommendedName>
</protein>
<keyword evidence="1" id="KW-1133">Transmembrane helix</keyword>
<dbReference type="Proteomes" id="UP000779507">
    <property type="component" value="Unassembled WGS sequence"/>
</dbReference>
<feature type="transmembrane region" description="Helical" evidence="1">
    <location>
        <begin position="75"/>
        <end position="96"/>
    </location>
</feature>
<dbReference type="Pfam" id="PF10825">
    <property type="entry name" value="DUF2752"/>
    <property type="match status" value="1"/>
</dbReference>
<proteinExistence type="predicted"/>
<evidence type="ECO:0008006" key="4">
    <source>
        <dbReference type="Google" id="ProtNLM"/>
    </source>
</evidence>
<keyword evidence="3" id="KW-1185">Reference proteome</keyword>
<keyword evidence="1" id="KW-0472">Membrane</keyword>
<dbReference type="InterPro" id="IPR021215">
    <property type="entry name" value="DUF2752"/>
</dbReference>
<comment type="caution">
    <text evidence="2">The sequence shown here is derived from an EMBL/GenBank/DDBJ whole genome shotgun (WGS) entry which is preliminary data.</text>
</comment>
<name>A0ABX2FN82_9BACT</name>
<feature type="transmembrane region" description="Helical" evidence="1">
    <location>
        <begin position="7"/>
        <end position="28"/>
    </location>
</feature>
<evidence type="ECO:0000313" key="3">
    <source>
        <dbReference type="Proteomes" id="UP000779507"/>
    </source>
</evidence>
<evidence type="ECO:0000256" key="1">
    <source>
        <dbReference type="SAM" id="Phobius"/>
    </source>
</evidence>
<reference evidence="2 3" key="1">
    <citation type="submission" date="2020-05" db="EMBL/GenBank/DDBJ databases">
        <title>Genomic Encyclopedia of Type Strains, Phase IV (KMG-V): Genome sequencing to study the core and pangenomes of soil and plant-associated prokaryotes.</title>
        <authorList>
            <person name="Whitman W."/>
        </authorList>
    </citation>
    <scope>NUCLEOTIDE SEQUENCE [LARGE SCALE GENOMIC DNA]</scope>
    <source>
        <strain evidence="2 3">9A</strain>
    </source>
</reference>
<sequence>MPNSPGGAGRLLGALGLGLGLAAVYFAFDPARHPFPRCPWQWLTGLYCPGCGSQRAFHALLHGHVGRAAGLNLLAVAYAPVLAAGGADGAVAWLTGRPRRLALLYRPWLGWGTVGLTLAFAVLRNLPGPAGAWLAP</sequence>
<feature type="transmembrane region" description="Helical" evidence="1">
    <location>
        <begin position="108"/>
        <end position="126"/>
    </location>
</feature>
<organism evidence="2 3">
    <name type="scientific">Hymenobacter caeli</name>
    <dbReference type="NCBI Taxonomy" id="2735894"/>
    <lineage>
        <taxon>Bacteria</taxon>
        <taxon>Pseudomonadati</taxon>
        <taxon>Bacteroidota</taxon>
        <taxon>Cytophagia</taxon>
        <taxon>Cytophagales</taxon>
        <taxon>Hymenobacteraceae</taxon>
        <taxon>Hymenobacter</taxon>
    </lineage>
</organism>
<evidence type="ECO:0000313" key="2">
    <source>
        <dbReference type="EMBL" id="NRT18630.1"/>
    </source>
</evidence>
<dbReference type="RefSeq" id="WP_173809378.1">
    <property type="nucleotide sequence ID" value="NZ_JABSNP010000005.1"/>
</dbReference>
<keyword evidence="1" id="KW-0812">Transmembrane</keyword>